<keyword evidence="2" id="KW-0732">Signal</keyword>
<dbReference type="PROSITE" id="PS51762">
    <property type="entry name" value="GH16_2"/>
    <property type="match status" value="1"/>
</dbReference>
<reference evidence="4 5" key="1">
    <citation type="submission" date="2018-12" db="EMBL/GenBank/DDBJ databases">
        <title>The Draft Genome Sequence of the Soil Bacterium Pedobacter tournemirensis R1.</title>
        <authorList>
            <person name="He J."/>
        </authorList>
    </citation>
    <scope>NUCLEOTIDE SEQUENCE [LARGE SCALE GENOMIC DNA]</scope>
    <source>
        <strain evidence="4 5">R1</strain>
    </source>
</reference>
<dbReference type="PANTHER" id="PTHR10963:SF55">
    <property type="entry name" value="GLYCOSIDE HYDROLASE FAMILY 16 PROTEIN"/>
    <property type="match status" value="1"/>
</dbReference>
<comment type="caution">
    <text evidence="4">The sequence shown here is derived from an EMBL/GenBank/DDBJ whole genome shotgun (WGS) entry which is preliminary data.</text>
</comment>
<comment type="similarity">
    <text evidence="1">Belongs to the glycosyl hydrolase 16 family.</text>
</comment>
<dbReference type="RefSeq" id="WP_128767618.1">
    <property type="nucleotide sequence ID" value="NZ_RXOC01000001.1"/>
</dbReference>
<dbReference type="PANTHER" id="PTHR10963">
    <property type="entry name" value="GLYCOSYL HYDROLASE-RELATED"/>
    <property type="match status" value="1"/>
</dbReference>
<evidence type="ECO:0000313" key="4">
    <source>
        <dbReference type="EMBL" id="RXF72432.1"/>
    </source>
</evidence>
<dbReference type="InterPro" id="IPR000757">
    <property type="entry name" value="Beta-glucanase-like"/>
</dbReference>
<evidence type="ECO:0000313" key="5">
    <source>
        <dbReference type="Proteomes" id="UP000290848"/>
    </source>
</evidence>
<dbReference type="SUPFAM" id="SSF49899">
    <property type="entry name" value="Concanavalin A-like lectins/glucanases"/>
    <property type="match status" value="1"/>
</dbReference>
<evidence type="ECO:0000256" key="2">
    <source>
        <dbReference type="SAM" id="SignalP"/>
    </source>
</evidence>
<feature type="signal peptide" evidence="2">
    <location>
        <begin position="1"/>
        <end position="22"/>
    </location>
</feature>
<feature type="domain" description="GH16" evidence="3">
    <location>
        <begin position="21"/>
        <end position="286"/>
    </location>
</feature>
<proteinExistence type="inferred from homology"/>
<evidence type="ECO:0000256" key="1">
    <source>
        <dbReference type="ARBA" id="ARBA00006865"/>
    </source>
</evidence>
<organism evidence="4 5">
    <name type="scientific">Arcticibacter tournemirensis</name>
    <dbReference type="NCBI Taxonomy" id="699437"/>
    <lineage>
        <taxon>Bacteria</taxon>
        <taxon>Pseudomonadati</taxon>
        <taxon>Bacteroidota</taxon>
        <taxon>Sphingobacteriia</taxon>
        <taxon>Sphingobacteriales</taxon>
        <taxon>Sphingobacteriaceae</taxon>
        <taxon>Arcticibacter</taxon>
    </lineage>
</organism>
<dbReference type="Proteomes" id="UP000290848">
    <property type="component" value="Unassembled WGS sequence"/>
</dbReference>
<evidence type="ECO:0000259" key="3">
    <source>
        <dbReference type="PROSITE" id="PS51762"/>
    </source>
</evidence>
<dbReference type="Gene3D" id="2.60.120.200">
    <property type="match status" value="1"/>
</dbReference>
<dbReference type="Pfam" id="PF00722">
    <property type="entry name" value="Glyco_hydro_16"/>
    <property type="match status" value="1"/>
</dbReference>
<dbReference type="InterPro" id="IPR050546">
    <property type="entry name" value="Glycosyl_Hydrlase_16"/>
</dbReference>
<feature type="chain" id="PRO_5020288110" evidence="2">
    <location>
        <begin position="23"/>
        <end position="286"/>
    </location>
</feature>
<gene>
    <name evidence="4" type="ORF">EKH83_01535</name>
</gene>
<protein>
    <submittedName>
        <fullName evidence="4">Glycoside hydrolase family 16 protein</fullName>
    </submittedName>
</protein>
<dbReference type="GO" id="GO:0005975">
    <property type="term" value="P:carbohydrate metabolic process"/>
    <property type="evidence" value="ECO:0007669"/>
    <property type="project" value="InterPro"/>
</dbReference>
<dbReference type="CDD" id="cd08023">
    <property type="entry name" value="GH16_laminarinase_like"/>
    <property type="match status" value="1"/>
</dbReference>
<dbReference type="GO" id="GO:0004553">
    <property type="term" value="F:hydrolase activity, hydrolyzing O-glycosyl compounds"/>
    <property type="evidence" value="ECO:0007669"/>
    <property type="project" value="InterPro"/>
</dbReference>
<sequence>MNKKLNISLTSAFVVVTLTAIAQGVNPNSDSGLSDGYKLVWADEFNNKGVPDPKNWEFEKGFVRNNELQWYQEDNAFCDSGLLIIEARKETFPNPRYSEVRPDWRSGRKNVEYTSSSINTRSLHNWKYGRFIMRGRIDISPGMWPAFWTLGISRPWPSNGEIDIMEYYKGNILANIACGTQVKNKAKWYSKTKAVKDFQDPSWSSKFHIWRMDWDQNSISLFVDDELLNKVTLDDLVNDDGSGFNPFKQPHYILLNLAIGGDNGGDPSGAIFPRRFEVDYVRVYQK</sequence>
<dbReference type="InterPro" id="IPR013320">
    <property type="entry name" value="ConA-like_dom_sf"/>
</dbReference>
<dbReference type="EMBL" id="RXOC01000001">
    <property type="protein sequence ID" value="RXF72432.1"/>
    <property type="molecule type" value="Genomic_DNA"/>
</dbReference>
<accession>A0A4V1KIZ7</accession>
<dbReference type="AlphaFoldDB" id="A0A4V1KIZ7"/>
<name>A0A4V1KIZ7_9SPHI</name>
<keyword evidence="4" id="KW-0378">Hydrolase</keyword>